<sequence>MSSRIWKMVKNIPLVMLFLIPLITIPTLTNANPIDELCPGASSYIPNSTFGNNLKLLLQSLSSNTSLNAGFYNSFVGEDPDKVYGQALCRGDVNRTVCRNCIENASQKMLQNCTSSEATIWYELCQIQYSYQIHFSTIMGYRGRYPEMNYERKSIPHPAQNKEALSHLMPRLITEASNDPSKMFAVGEIKSPESKTIYGLVQCTREISTNDCSSCLDKASQELSWCCAAKEGGIVVSPNCNVRFDLQRLFNYSGISLTYPKSADEERSELALLHNLARPTAVTLTQEDSSVTSSYLIVFCGYMALEYVMEGLFSMKSDVFSFGVILLEIISGKKTSGFYLTGQAPTLLAYAWKLWKEGKELEFVDPFLMESCSTTEVLRCIQIGLLCVQEDPINRPTMSTLVALLGSDLSIALPEPRQPAISVGRIDPIDESSTTNQSINGMTVSSISPR</sequence>
<dbReference type="InterPro" id="IPR011009">
    <property type="entry name" value="Kinase-like_dom_sf"/>
</dbReference>
<dbReference type="EMBL" id="JAFEMO010000006">
    <property type="protein sequence ID" value="KAH7569504.1"/>
    <property type="molecule type" value="Genomic_DNA"/>
</dbReference>
<keyword evidence="2" id="KW-0677">Repeat</keyword>
<dbReference type="CDD" id="cd23509">
    <property type="entry name" value="Gnk2-like"/>
    <property type="match status" value="2"/>
</dbReference>
<protein>
    <recommendedName>
        <fullName evidence="5">Gnk2-homologous domain-containing protein</fullName>
    </recommendedName>
</protein>
<dbReference type="PROSITE" id="PS51473">
    <property type="entry name" value="GNK2"/>
    <property type="match status" value="2"/>
</dbReference>
<feature type="region of interest" description="Disordered" evidence="3">
    <location>
        <begin position="427"/>
        <end position="450"/>
    </location>
</feature>
<evidence type="ECO:0000256" key="1">
    <source>
        <dbReference type="ARBA" id="ARBA00022729"/>
    </source>
</evidence>
<dbReference type="Pfam" id="PF07714">
    <property type="entry name" value="PK_Tyr_Ser-Thr"/>
    <property type="match status" value="1"/>
</dbReference>
<dbReference type="Proteomes" id="UP000827721">
    <property type="component" value="Unassembled WGS sequence"/>
</dbReference>
<proteinExistence type="predicted"/>
<evidence type="ECO:0000313" key="7">
    <source>
        <dbReference type="Proteomes" id="UP000827721"/>
    </source>
</evidence>
<organism evidence="6 7">
    <name type="scientific">Xanthoceras sorbifolium</name>
    <dbReference type="NCBI Taxonomy" id="99658"/>
    <lineage>
        <taxon>Eukaryota</taxon>
        <taxon>Viridiplantae</taxon>
        <taxon>Streptophyta</taxon>
        <taxon>Embryophyta</taxon>
        <taxon>Tracheophyta</taxon>
        <taxon>Spermatophyta</taxon>
        <taxon>Magnoliopsida</taxon>
        <taxon>eudicotyledons</taxon>
        <taxon>Gunneridae</taxon>
        <taxon>Pentapetalae</taxon>
        <taxon>rosids</taxon>
        <taxon>malvids</taxon>
        <taxon>Sapindales</taxon>
        <taxon>Sapindaceae</taxon>
        <taxon>Xanthoceroideae</taxon>
        <taxon>Xanthoceras</taxon>
    </lineage>
</organism>
<gene>
    <name evidence="6" type="ORF">JRO89_XS06G0175300</name>
</gene>
<comment type="caution">
    <text evidence="6">The sequence shown here is derived from an EMBL/GenBank/DDBJ whole genome shotgun (WGS) entry which is preliminary data.</text>
</comment>
<dbReference type="SUPFAM" id="SSF56112">
    <property type="entry name" value="Protein kinase-like (PK-like)"/>
    <property type="match status" value="1"/>
</dbReference>
<feature type="domain" description="Gnk2-homologous" evidence="5">
    <location>
        <begin position="143"/>
        <end position="249"/>
    </location>
</feature>
<dbReference type="InterPro" id="IPR038408">
    <property type="entry name" value="GNK2_sf"/>
</dbReference>
<keyword evidence="7" id="KW-1185">Reference proteome</keyword>
<dbReference type="PANTHER" id="PTHR32099">
    <property type="entry name" value="CYSTEINE-RICH REPEAT SECRETORY PROTEIN"/>
    <property type="match status" value="1"/>
</dbReference>
<feature type="chain" id="PRO_5045437286" description="Gnk2-homologous domain-containing protein" evidence="4">
    <location>
        <begin position="32"/>
        <end position="450"/>
    </location>
</feature>
<dbReference type="Pfam" id="PF01657">
    <property type="entry name" value="Stress-antifung"/>
    <property type="match status" value="2"/>
</dbReference>
<reference evidence="6 7" key="1">
    <citation type="submission" date="2021-02" db="EMBL/GenBank/DDBJ databases">
        <title>Plant Genome Project.</title>
        <authorList>
            <person name="Zhang R.-G."/>
        </authorList>
    </citation>
    <scope>NUCLEOTIDE SEQUENCE [LARGE SCALE GENOMIC DNA]</scope>
    <source>
        <tissue evidence="6">Leaves</tissue>
    </source>
</reference>
<feature type="signal peptide" evidence="4">
    <location>
        <begin position="1"/>
        <end position="31"/>
    </location>
</feature>
<dbReference type="InterPro" id="IPR001245">
    <property type="entry name" value="Ser-Thr/Tyr_kinase_cat_dom"/>
</dbReference>
<feature type="compositionally biased region" description="Polar residues" evidence="3">
    <location>
        <begin position="431"/>
        <end position="450"/>
    </location>
</feature>
<evidence type="ECO:0000256" key="3">
    <source>
        <dbReference type="SAM" id="MobiDB-lite"/>
    </source>
</evidence>
<evidence type="ECO:0000256" key="4">
    <source>
        <dbReference type="SAM" id="SignalP"/>
    </source>
</evidence>
<name>A0ABQ8HZ66_9ROSI</name>
<evidence type="ECO:0000313" key="6">
    <source>
        <dbReference type="EMBL" id="KAH7569504.1"/>
    </source>
</evidence>
<dbReference type="Gene3D" id="3.30.430.20">
    <property type="entry name" value="Gnk2 domain, C-X8-C-X2-C motif"/>
    <property type="match status" value="2"/>
</dbReference>
<dbReference type="Gene3D" id="1.10.510.10">
    <property type="entry name" value="Transferase(Phosphotransferase) domain 1"/>
    <property type="match status" value="1"/>
</dbReference>
<evidence type="ECO:0000259" key="5">
    <source>
        <dbReference type="PROSITE" id="PS51473"/>
    </source>
</evidence>
<feature type="domain" description="Gnk2-homologous" evidence="5">
    <location>
        <begin position="32"/>
        <end position="134"/>
    </location>
</feature>
<dbReference type="InterPro" id="IPR002902">
    <property type="entry name" value="GNK2"/>
</dbReference>
<accession>A0ABQ8HZ66</accession>
<evidence type="ECO:0000256" key="2">
    <source>
        <dbReference type="ARBA" id="ARBA00022737"/>
    </source>
</evidence>
<dbReference type="PANTHER" id="PTHR32099:SF63">
    <property type="entry name" value="CYSTEINE-RICH REPEAT SECRETORY PROTEIN 38-LIKE"/>
    <property type="match status" value="1"/>
</dbReference>
<keyword evidence="1 4" id="KW-0732">Signal</keyword>